<evidence type="ECO:0000313" key="1">
    <source>
        <dbReference type="EMBL" id="PRR71100.1"/>
    </source>
</evidence>
<comment type="caution">
    <text evidence="1">The sequence shown here is derived from an EMBL/GenBank/DDBJ whole genome shotgun (WGS) entry which is preliminary data.</text>
</comment>
<dbReference type="EMBL" id="PVXM01000045">
    <property type="protein sequence ID" value="PRR71100.1"/>
    <property type="molecule type" value="Genomic_DNA"/>
</dbReference>
<gene>
    <name evidence="1" type="ORF">MOHU_17630</name>
</gene>
<proteinExistence type="predicted"/>
<dbReference type="OrthoDB" id="9798107at2"/>
<reference evidence="1 2" key="1">
    <citation type="submission" date="2018-03" db="EMBL/GenBank/DDBJ databases">
        <title>Genome sequence of Moorella humiferrea DSM 23265.</title>
        <authorList>
            <person name="Poehlein A."/>
            <person name="Daniel R."/>
        </authorList>
    </citation>
    <scope>NUCLEOTIDE SEQUENCE [LARGE SCALE GENOMIC DNA]</scope>
    <source>
        <strain evidence="1 2">DSM 23265</strain>
    </source>
</reference>
<sequence length="70" mass="7765">MPKRSRENSRTTHGAMEAVDACRYMAADGSICKDLQLPHFGHSPGAGFMVTLGFFLIRENICISTLDFLM</sequence>
<protein>
    <submittedName>
        <fullName evidence="1">Uncharacterized protein</fullName>
    </submittedName>
</protein>
<evidence type="ECO:0000313" key="2">
    <source>
        <dbReference type="Proteomes" id="UP000238415"/>
    </source>
</evidence>
<organism evidence="1 2">
    <name type="scientific">Neomoorella humiferrea</name>
    <dbReference type="NCBI Taxonomy" id="676965"/>
    <lineage>
        <taxon>Bacteria</taxon>
        <taxon>Bacillati</taxon>
        <taxon>Bacillota</taxon>
        <taxon>Clostridia</taxon>
        <taxon>Neomoorellales</taxon>
        <taxon>Neomoorellaceae</taxon>
        <taxon>Neomoorella</taxon>
    </lineage>
</organism>
<dbReference type="AlphaFoldDB" id="A0A2T0APZ1"/>
<name>A0A2T0APZ1_9FIRM</name>
<dbReference type="RefSeq" id="WP_106005715.1">
    <property type="nucleotide sequence ID" value="NZ_CP136419.1"/>
</dbReference>
<keyword evidence="2" id="KW-1185">Reference proteome</keyword>
<dbReference type="Proteomes" id="UP000238415">
    <property type="component" value="Unassembled WGS sequence"/>
</dbReference>
<accession>A0A2T0APZ1</accession>